<accession>A0A2S7URL6</accession>
<dbReference type="EMBL" id="MSCH01000003">
    <property type="protein sequence ID" value="PQJ52634.1"/>
    <property type="molecule type" value="Genomic_DNA"/>
</dbReference>
<reference evidence="8 9" key="1">
    <citation type="submission" date="2016-12" db="EMBL/GenBank/DDBJ databases">
        <title>Diversity of luminous bacteria.</title>
        <authorList>
            <person name="Yoshizawa S."/>
            <person name="Kogure K."/>
        </authorList>
    </citation>
    <scope>NUCLEOTIDE SEQUENCE [LARGE SCALE GENOMIC DNA]</scope>
    <source>
        <strain evidence="8 9">SA4-48</strain>
    </source>
</reference>
<keyword evidence="7" id="KW-1133">Transmembrane helix</keyword>
<dbReference type="Proteomes" id="UP000239007">
    <property type="component" value="Unassembled WGS sequence"/>
</dbReference>
<evidence type="ECO:0000313" key="9">
    <source>
        <dbReference type="Proteomes" id="UP000239007"/>
    </source>
</evidence>
<comment type="function">
    <text evidence="1">Involved in DNA recombination.</text>
</comment>
<evidence type="ECO:0000256" key="2">
    <source>
        <dbReference type="ARBA" id="ARBA00009840"/>
    </source>
</evidence>
<evidence type="ECO:0000313" key="8">
    <source>
        <dbReference type="EMBL" id="PQJ52634.1"/>
    </source>
</evidence>
<comment type="caution">
    <text evidence="8">The sequence shown here is derived from an EMBL/GenBank/DDBJ whole genome shotgun (WGS) entry which is preliminary data.</text>
</comment>
<feature type="region of interest" description="Disordered" evidence="6">
    <location>
        <begin position="505"/>
        <end position="524"/>
    </location>
</feature>
<dbReference type="RefSeq" id="WP_105051098.1">
    <property type="nucleotide sequence ID" value="NZ_BMYG01000004.1"/>
</dbReference>
<sequence length="524" mass="58694">MNELITSPAVLAISLIVVFVLLILFVFLLFNSRSQLSQAQNNINQAELVNSNAQNQITELQGALHEAKESAVNFQTQAQLANQQIARYQADIQGIETRLSERDSQILELKQQLENQTANVQRVQSAHNDISNELTELKTSLTEKQLHFEQQKLDVDQQREQLKTEFSNLANTILEEKGKSFSQSNKSELDSILRPFKEQVEGFQKRVNEVHSESVKGQAGLAAELKKVLDVGVQMSGEANNLATALKGDKKTAGNWGEVQLERTLQLAGLVKGDHYDAQEKFMDTEGNRRLPDFIIKLPDDKHIIIDSKVSLVAYDKAIGAETETEVALALDEHVTAVKNHIDDLSKKDYSNLVGMKSPSFVLMFMPIEPAYIEALKHKKDLFNYGYDRNVILVSHTTLMPILKTVANLWRIEQGNSEAKEISEKAGDIYNQVCIVAERLQKLGKTLATVSNQYNDTVKGLAGKQGLAGKVERFSHLSNRVTKSMPQLEASHADVEYDRLELVAERVEQPENKAKTDTNTNKED</sequence>
<dbReference type="GO" id="GO:0006310">
    <property type="term" value="P:DNA recombination"/>
    <property type="evidence" value="ECO:0007669"/>
    <property type="project" value="UniProtKB-KW"/>
</dbReference>
<dbReference type="OrthoDB" id="9765111at2"/>
<organism evidence="8 9">
    <name type="scientific">Psychrosphaera saromensis</name>
    <dbReference type="NCBI Taxonomy" id="716813"/>
    <lineage>
        <taxon>Bacteria</taxon>
        <taxon>Pseudomonadati</taxon>
        <taxon>Pseudomonadota</taxon>
        <taxon>Gammaproteobacteria</taxon>
        <taxon>Alteromonadales</taxon>
        <taxon>Pseudoalteromonadaceae</taxon>
        <taxon>Psychrosphaera</taxon>
    </lineage>
</organism>
<keyword evidence="4" id="KW-0233">DNA recombination</keyword>
<dbReference type="PANTHER" id="PTHR30563">
    <property type="entry name" value="DNA RECOMBINATION PROTEIN RMUC"/>
    <property type="match status" value="1"/>
</dbReference>
<keyword evidence="3 5" id="KW-0175">Coiled coil</keyword>
<gene>
    <name evidence="8" type="ORF">BTO11_02520</name>
</gene>
<dbReference type="InterPro" id="IPR003798">
    <property type="entry name" value="DNA_recombination_RmuC"/>
</dbReference>
<evidence type="ECO:0000256" key="5">
    <source>
        <dbReference type="SAM" id="Coils"/>
    </source>
</evidence>
<evidence type="ECO:0000256" key="4">
    <source>
        <dbReference type="ARBA" id="ARBA00023172"/>
    </source>
</evidence>
<protein>
    <submittedName>
        <fullName evidence="8">Recombinase RmuC</fullName>
    </submittedName>
</protein>
<proteinExistence type="inferred from homology"/>
<name>A0A2S7URL6_9GAMM</name>
<keyword evidence="7" id="KW-0812">Transmembrane</keyword>
<keyword evidence="7" id="KW-0472">Membrane</keyword>
<dbReference type="Pfam" id="PF02646">
    <property type="entry name" value="RmuC"/>
    <property type="match status" value="1"/>
</dbReference>
<evidence type="ECO:0000256" key="7">
    <source>
        <dbReference type="SAM" id="Phobius"/>
    </source>
</evidence>
<dbReference type="AlphaFoldDB" id="A0A2S7URL6"/>
<evidence type="ECO:0000256" key="3">
    <source>
        <dbReference type="ARBA" id="ARBA00023054"/>
    </source>
</evidence>
<keyword evidence="9" id="KW-1185">Reference proteome</keyword>
<evidence type="ECO:0000256" key="6">
    <source>
        <dbReference type="SAM" id="MobiDB-lite"/>
    </source>
</evidence>
<feature type="transmembrane region" description="Helical" evidence="7">
    <location>
        <begin position="6"/>
        <end position="30"/>
    </location>
</feature>
<feature type="coiled-coil region" evidence="5">
    <location>
        <begin position="36"/>
        <end position="133"/>
    </location>
</feature>
<dbReference type="PANTHER" id="PTHR30563:SF0">
    <property type="entry name" value="DNA RECOMBINATION PROTEIN RMUC"/>
    <property type="match status" value="1"/>
</dbReference>
<evidence type="ECO:0000256" key="1">
    <source>
        <dbReference type="ARBA" id="ARBA00003416"/>
    </source>
</evidence>
<comment type="similarity">
    <text evidence="2">Belongs to the RmuC family.</text>
</comment>
<dbReference type="Gene3D" id="1.10.287.1490">
    <property type="match status" value="1"/>
</dbReference>